<dbReference type="Proteomes" id="UP000011064">
    <property type="component" value="Unassembled WGS sequence"/>
</dbReference>
<protein>
    <submittedName>
        <fullName evidence="2">Uncharacterized protein</fullName>
    </submittedName>
</protein>
<feature type="compositionally biased region" description="Low complexity" evidence="1">
    <location>
        <begin position="116"/>
        <end position="132"/>
    </location>
</feature>
<dbReference type="EMBL" id="GL573354">
    <property type="protein sequence ID" value="ELR04592.1"/>
    <property type="molecule type" value="Genomic_DNA"/>
</dbReference>
<evidence type="ECO:0000313" key="2">
    <source>
        <dbReference type="EMBL" id="ELR04592.1"/>
    </source>
</evidence>
<dbReference type="HOGENOM" id="CLU_837089_0_0_1"/>
<feature type="compositionally biased region" description="Basic and acidic residues" evidence="1">
    <location>
        <begin position="142"/>
        <end position="153"/>
    </location>
</feature>
<feature type="compositionally biased region" description="Low complexity" evidence="1">
    <location>
        <begin position="177"/>
        <end position="203"/>
    </location>
</feature>
<gene>
    <name evidence="2" type="ORF">GMDG_06874</name>
</gene>
<evidence type="ECO:0000256" key="1">
    <source>
        <dbReference type="SAM" id="MobiDB-lite"/>
    </source>
</evidence>
<organism evidence="2 3">
    <name type="scientific">Pseudogymnoascus destructans (strain ATCC MYA-4855 / 20631-21)</name>
    <name type="common">Bat white-nose syndrome fungus</name>
    <name type="synonym">Geomyces destructans</name>
    <dbReference type="NCBI Taxonomy" id="658429"/>
    <lineage>
        <taxon>Eukaryota</taxon>
        <taxon>Fungi</taxon>
        <taxon>Dikarya</taxon>
        <taxon>Ascomycota</taxon>
        <taxon>Pezizomycotina</taxon>
        <taxon>Leotiomycetes</taxon>
        <taxon>Thelebolales</taxon>
        <taxon>Thelebolaceae</taxon>
        <taxon>Pseudogymnoascus</taxon>
    </lineage>
</organism>
<dbReference type="InParanoid" id="L8FUR4"/>
<dbReference type="AlphaFoldDB" id="L8FUR4"/>
<dbReference type="VEuPathDB" id="FungiDB:GMDG_06874"/>
<reference evidence="3" key="1">
    <citation type="submission" date="2010-09" db="EMBL/GenBank/DDBJ databases">
        <title>The genome sequence of Geomyces destructans 20631-21.</title>
        <authorList>
            <consortium name="The Broad Institute Genome Sequencing Platform"/>
            <person name="Cuomo C.A."/>
            <person name="Blehert D.S."/>
            <person name="Lorch J.M."/>
            <person name="Young S.K."/>
            <person name="Zeng Q."/>
            <person name="Gargeya S."/>
            <person name="Fitzgerald M."/>
            <person name="Haas B."/>
            <person name="Abouelleil A."/>
            <person name="Alvarado L."/>
            <person name="Arachchi H.M."/>
            <person name="Berlin A."/>
            <person name="Brown A."/>
            <person name="Chapman S.B."/>
            <person name="Chen Z."/>
            <person name="Dunbar C."/>
            <person name="Freedman E."/>
            <person name="Gearin G."/>
            <person name="Gellesch M."/>
            <person name="Goldberg J."/>
            <person name="Griggs A."/>
            <person name="Gujja S."/>
            <person name="Heiman D."/>
            <person name="Howarth C."/>
            <person name="Larson L."/>
            <person name="Lui A."/>
            <person name="MacDonald P.J.P."/>
            <person name="Montmayeur A."/>
            <person name="Murphy C."/>
            <person name="Neiman D."/>
            <person name="Pearson M."/>
            <person name="Priest M."/>
            <person name="Roberts A."/>
            <person name="Saif S."/>
            <person name="Shea T."/>
            <person name="Shenoy N."/>
            <person name="Sisk P."/>
            <person name="Stolte C."/>
            <person name="Sykes S."/>
            <person name="Wortman J."/>
            <person name="Nusbaum C."/>
            <person name="Birren B."/>
        </authorList>
    </citation>
    <scope>NUCLEOTIDE SEQUENCE [LARGE SCALE GENOMIC DNA]</scope>
    <source>
        <strain evidence="3">ATCC MYA-4855 / 20631-21</strain>
    </source>
</reference>
<proteinExistence type="predicted"/>
<sequence length="332" mass="36483">MGHFFLLRQSPPPLFAARAAWRSAPPTGYDRRVVIQRLYNDRAQARRARIAIAARNHPSRSIRLSVAEQNAFLEAQNELLNSLTEEQLMASDADPLGTPPPWMNSSILSQLRDEQSASVLPSASALPPSENNSAERRRFRLPRVDGLGDRERSLSPGGDGEWDTLLTTISPDPQPPSAGSSFASTSASDAASSVPTSTSSATSIGPPIEVDYGTSFENICEYVEANSPSSDPDEEEQEMLDFLMPVKLERGSGADTQILWQRELTESLDTRVKLMGRVWEACNALSGDWLADRTFQMSGGQKLDSAGLYLASWSSHDKSRKSFSFLWESAHH</sequence>
<dbReference type="OrthoDB" id="3946700at2759"/>
<feature type="region of interest" description="Disordered" evidence="1">
    <location>
        <begin position="113"/>
        <end position="209"/>
    </location>
</feature>
<evidence type="ECO:0000313" key="3">
    <source>
        <dbReference type="Proteomes" id="UP000011064"/>
    </source>
</evidence>
<accession>L8FUR4</accession>
<name>L8FUR4_PSED2</name>
<keyword evidence="3" id="KW-1185">Reference proteome</keyword>